<dbReference type="Proteomes" id="UP001317259">
    <property type="component" value="Unassembled WGS sequence"/>
</dbReference>
<evidence type="ECO:0000313" key="1">
    <source>
        <dbReference type="EMBL" id="MCK2214310.1"/>
    </source>
</evidence>
<gene>
    <name evidence="1" type="ORF">MF672_010975</name>
</gene>
<comment type="caution">
    <text evidence="1">The sequence shown here is derived from an EMBL/GenBank/DDBJ whole genome shotgun (WGS) entry which is preliminary data.</text>
</comment>
<reference evidence="1 2" key="1">
    <citation type="submission" date="2022-04" db="EMBL/GenBank/DDBJ databases">
        <title>Genome draft of Actinomadura sp. ATCC 31491.</title>
        <authorList>
            <person name="Shi X."/>
            <person name="Du Y."/>
        </authorList>
    </citation>
    <scope>NUCLEOTIDE SEQUENCE [LARGE SCALE GENOMIC DNA]</scope>
    <source>
        <strain evidence="1 2">ATCC 31491</strain>
    </source>
</reference>
<proteinExistence type="predicted"/>
<evidence type="ECO:0000313" key="2">
    <source>
        <dbReference type="Proteomes" id="UP001317259"/>
    </source>
</evidence>
<sequence>MTYSIVPYTIAYANELVSDPIAFERHADEMRLTYLKPRRRDWVHGILHARVLDLRDWQDRRGSERMRKLNRLRQELCMDRALCQVCGHPATDPLTGRIPWLLTSTVLEQTGPDSGRTNAPPTCWTCIPKALEQCPMLQLDYTLYTVAGRTSAGVLADLYEPLLGTQWPALDKRNVFIAWDAIRDQARALATCRVVELHGMKAVS</sequence>
<accession>A0ABT0FPS8</accession>
<dbReference type="RefSeq" id="WP_242383861.1">
    <property type="nucleotide sequence ID" value="NZ_JAKRKC020000001.1"/>
</dbReference>
<name>A0ABT0FPS8_9ACTN</name>
<dbReference type="EMBL" id="JAKRKC020000001">
    <property type="protein sequence ID" value="MCK2214310.1"/>
    <property type="molecule type" value="Genomic_DNA"/>
</dbReference>
<organism evidence="1 2">
    <name type="scientific">Actinomadura luzonensis</name>
    <dbReference type="NCBI Taxonomy" id="2805427"/>
    <lineage>
        <taxon>Bacteria</taxon>
        <taxon>Bacillati</taxon>
        <taxon>Actinomycetota</taxon>
        <taxon>Actinomycetes</taxon>
        <taxon>Streptosporangiales</taxon>
        <taxon>Thermomonosporaceae</taxon>
        <taxon>Actinomadura</taxon>
    </lineage>
</organism>
<keyword evidence="2" id="KW-1185">Reference proteome</keyword>
<protein>
    <submittedName>
        <fullName evidence="1">Uncharacterized protein</fullName>
    </submittedName>
</protein>